<comment type="caution">
    <text evidence="3">The sequence shown here is derived from an EMBL/GenBank/DDBJ whole genome shotgun (WGS) entry which is preliminary data.</text>
</comment>
<keyword evidence="1" id="KW-0812">Transmembrane</keyword>
<feature type="transmembrane region" description="Helical" evidence="1">
    <location>
        <begin position="42"/>
        <end position="62"/>
    </location>
</feature>
<organism evidence="3 4">
    <name type="scientific">Lutimonas vermicola</name>
    <dbReference type="NCBI Taxonomy" id="414288"/>
    <lineage>
        <taxon>Bacteria</taxon>
        <taxon>Pseudomonadati</taxon>
        <taxon>Bacteroidota</taxon>
        <taxon>Flavobacteriia</taxon>
        <taxon>Flavobacteriales</taxon>
        <taxon>Flavobacteriaceae</taxon>
        <taxon>Lutimonas</taxon>
    </lineage>
</organism>
<evidence type="ECO:0000256" key="2">
    <source>
        <dbReference type="SAM" id="SignalP"/>
    </source>
</evidence>
<keyword evidence="1" id="KW-1133">Transmembrane helix</keyword>
<name>A0ABU9L470_9FLAO</name>
<evidence type="ECO:0000313" key="4">
    <source>
        <dbReference type="Proteomes" id="UP001474120"/>
    </source>
</evidence>
<evidence type="ECO:0000313" key="3">
    <source>
        <dbReference type="EMBL" id="MEL4457232.1"/>
    </source>
</evidence>
<protein>
    <submittedName>
        <fullName evidence="3">Uncharacterized protein</fullName>
    </submittedName>
</protein>
<accession>A0ABU9L470</accession>
<dbReference type="RefSeq" id="WP_342161393.1">
    <property type="nucleotide sequence ID" value="NZ_JBCDNA010000003.1"/>
</dbReference>
<feature type="chain" id="PRO_5047339177" evidence="2">
    <location>
        <begin position="20"/>
        <end position="71"/>
    </location>
</feature>
<reference evidence="3 4" key="1">
    <citation type="submission" date="2024-04" db="EMBL/GenBank/DDBJ databases">
        <title>whole genome sequencing of Lutimonas vermicola strain IMCC1616.</title>
        <authorList>
            <person name="Bae S.S."/>
        </authorList>
    </citation>
    <scope>NUCLEOTIDE SEQUENCE [LARGE SCALE GENOMIC DNA]</scope>
    <source>
        <strain evidence="3 4">IMCC1616</strain>
    </source>
</reference>
<dbReference type="EMBL" id="JBCDNA010000003">
    <property type="protein sequence ID" value="MEL4457232.1"/>
    <property type="molecule type" value="Genomic_DNA"/>
</dbReference>
<feature type="signal peptide" evidence="2">
    <location>
        <begin position="1"/>
        <end position="19"/>
    </location>
</feature>
<keyword evidence="2" id="KW-0732">Signal</keyword>
<keyword evidence="1" id="KW-0472">Membrane</keyword>
<gene>
    <name evidence="3" type="ORF">AABB81_15100</name>
</gene>
<evidence type="ECO:0000256" key="1">
    <source>
        <dbReference type="SAM" id="Phobius"/>
    </source>
</evidence>
<keyword evidence="4" id="KW-1185">Reference proteome</keyword>
<dbReference type="Proteomes" id="UP001474120">
    <property type="component" value="Unassembled WGS sequence"/>
</dbReference>
<proteinExistence type="predicted"/>
<sequence length="71" mass="7928">MFRKSLVVVFVLGSLNSFGQCAMCRAVVEQGGEEVAEGINSGIVYLMAFPYLLISVALFLFYRSWKKSSIR</sequence>